<evidence type="ECO:0000256" key="2">
    <source>
        <dbReference type="SAM" id="Phobius"/>
    </source>
</evidence>
<feature type="transmembrane region" description="Helical" evidence="2">
    <location>
        <begin position="432"/>
        <end position="453"/>
    </location>
</feature>
<feature type="region of interest" description="Disordered" evidence="1">
    <location>
        <begin position="615"/>
        <end position="634"/>
    </location>
</feature>
<proteinExistence type="predicted"/>
<evidence type="ECO:0000256" key="1">
    <source>
        <dbReference type="SAM" id="MobiDB-lite"/>
    </source>
</evidence>
<feature type="transmembrane region" description="Helical" evidence="2">
    <location>
        <begin position="6"/>
        <end position="25"/>
    </location>
</feature>
<dbReference type="AlphaFoldDB" id="A0A8J5JR24"/>
<feature type="compositionally biased region" description="Polar residues" evidence="1">
    <location>
        <begin position="616"/>
        <end position="634"/>
    </location>
</feature>
<keyword evidence="2" id="KW-1133">Transmembrane helix</keyword>
<keyword evidence="2" id="KW-0472">Membrane</keyword>
<evidence type="ECO:0000313" key="4">
    <source>
        <dbReference type="Proteomes" id="UP000747542"/>
    </source>
</evidence>
<evidence type="ECO:0000313" key="3">
    <source>
        <dbReference type="EMBL" id="KAG7159343.1"/>
    </source>
</evidence>
<gene>
    <name evidence="3" type="primary">bmb-L</name>
    <name evidence="3" type="ORF">Hamer_G021086</name>
</gene>
<keyword evidence="4" id="KW-1185">Reference proteome</keyword>
<dbReference type="InterPro" id="IPR040346">
    <property type="entry name" value="GEX1/Brambleberry"/>
</dbReference>
<dbReference type="PANTHER" id="PTHR33538">
    <property type="entry name" value="PROTEIN GAMETE EXPRESSED 1"/>
    <property type="match status" value="1"/>
</dbReference>
<feature type="region of interest" description="Disordered" evidence="1">
    <location>
        <begin position="695"/>
        <end position="769"/>
    </location>
</feature>
<comment type="caution">
    <text evidence="3">The sequence shown here is derived from an EMBL/GenBank/DDBJ whole genome shotgun (WGS) entry which is preliminary data.</text>
</comment>
<sequence length="769" mass="85023">MKILEIILLLFFVNLCHGGLFTWLFKAKTKEKQPIVISSDTAFGNTNEDAGVVTEVVLAAKIPFEIKSSDEKFLMEAAAYTSLKLSELDVCHHKVILGLQTSCAELTEEDLSKVAVNLLNCQSVAEGRPIYPCTSDMTISDCTKDMDPNTWNAYHIVSNRARAVCYASRQEQFGAKTQMAVNMLMHTAEEQIKSMDDLQESQEALGIATSKTFDSLSDGHKHLQQQQQQLSTAHHAIHSFVSSNLRELSREKKLIASGQRELALITETIKRKLDEAHQQLMIQENSQKDAHSTILEDLSKIQDNALEVWQKLDTSTQKILSAHEETVHQYGRLTDDLQRMNATVHHLMDVLHSTRRGVEDKLSWITSLVGGTDNTVQKVYSCVLHISYFFIGMISASFLQVPYLTRVALVVLVPLNALAEVKHDTSLDFSTLTTILGFCVLVNLSCSFLWSIYHWQKKQKKLKNGGIHQPVTYKPSTTTFSPIFTQLFKTKPVERSPVKQHNTSSVDVSPIQLNSTVVNANVPKTEPTCDYSSDEEPPSALPLPDMSVLRRSKLHGDEVLESKVTNLQSSATNLLSCSESTDKVASSVQHHLLDQVHRPASSLMHHNLSLDGKVLASSSPVKEPPASSSVTSSRTMTPRKLCSSLCKNGQLCRNFALGENLFCYRHEGNSREGTPFYSRGSREVTPLYGRRLREGTPVYGKGSREGTPVYGKGSREGTPVYGKGSREGTPVYGKGSQEGTPLYGKGSREGTPLYGKGSREGTPVCGKGS</sequence>
<protein>
    <submittedName>
        <fullName evidence="3">Brambleberry-like</fullName>
    </submittedName>
</protein>
<keyword evidence="2" id="KW-0812">Transmembrane</keyword>
<feature type="region of interest" description="Disordered" evidence="1">
    <location>
        <begin position="517"/>
        <end position="544"/>
    </location>
</feature>
<feature type="non-terminal residue" evidence="3">
    <location>
        <position position="769"/>
    </location>
</feature>
<organism evidence="3 4">
    <name type="scientific">Homarus americanus</name>
    <name type="common">American lobster</name>
    <dbReference type="NCBI Taxonomy" id="6706"/>
    <lineage>
        <taxon>Eukaryota</taxon>
        <taxon>Metazoa</taxon>
        <taxon>Ecdysozoa</taxon>
        <taxon>Arthropoda</taxon>
        <taxon>Crustacea</taxon>
        <taxon>Multicrustacea</taxon>
        <taxon>Malacostraca</taxon>
        <taxon>Eumalacostraca</taxon>
        <taxon>Eucarida</taxon>
        <taxon>Decapoda</taxon>
        <taxon>Pleocyemata</taxon>
        <taxon>Astacidea</taxon>
        <taxon>Nephropoidea</taxon>
        <taxon>Nephropidae</taxon>
        <taxon>Homarus</taxon>
    </lineage>
</organism>
<dbReference type="PANTHER" id="PTHR33538:SF1">
    <property type="entry name" value="PROTEIN BRAMBLEBERRY"/>
    <property type="match status" value="1"/>
</dbReference>
<dbReference type="Proteomes" id="UP000747542">
    <property type="component" value="Unassembled WGS sequence"/>
</dbReference>
<dbReference type="EMBL" id="JAHLQT010033419">
    <property type="protein sequence ID" value="KAG7159343.1"/>
    <property type="molecule type" value="Genomic_DNA"/>
</dbReference>
<feature type="transmembrane region" description="Helical" evidence="2">
    <location>
        <begin position="388"/>
        <end position="412"/>
    </location>
</feature>
<name>A0A8J5JR24_HOMAM</name>
<reference evidence="3" key="1">
    <citation type="journal article" date="2021" name="Sci. Adv.">
        <title>The American lobster genome reveals insights on longevity, neural, and immune adaptations.</title>
        <authorList>
            <person name="Polinski J.M."/>
            <person name="Zimin A.V."/>
            <person name="Clark K.F."/>
            <person name="Kohn A.B."/>
            <person name="Sadowski N."/>
            <person name="Timp W."/>
            <person name="Ptitsyn A."/>
            <person name="Khanna P."/>
            <person name="Romanova D.Y."/>
            <person name="Williams P."/>
            <person name="Greenwood S.J."/>
            <person name="Moroz L.L."/>
            <person name="Walt D.R."/>
            <person name="Bodnar A.G."/>
        </authorList>
    </citation>
    <scope>NUCLEOTIDE SEQUENCE</scope>
    <source>
        <strain evidence="3">GMGI-L3</strain>
    </source>
</reference>
<accession>A0A8J5JR24</accession>